<sequence>MQIEGRTFDVWSSTCVLKHLLPRLSEAWHSKRHNLVEAVQFLLGEQDLGVRKVLSEDASIDPSEVFNRIISSVCILLTKNKPVATLHGCTSAICDKIKQSVEGAIQAVIEFVTRRGNELSEADDDPSSADVYCCLF</sequence>
<accession>A0A5E4E2A3</accession>
<evidence type="ECO:0000313" key="2">
    <source>
        <dbReference type="Proteomes" id="UP000327085"/>
    </source>
</evidence>
<dbReference type="AlphaFoldDB" id="A0A5E4E2A3"/>
<dbReference type="PANTHER" id="PTHR23120:SF0">
    <property type="entry name" value="MAESTRO HEAT-LIKE REPEAT FAMILY MEMBER 1"/>
    <property type="match status" value="1"/>
</dbReference>
<dbReference type="InParanoid" id="A0A5E4E2A3"/>
<dbReference type="InterPro" id="IPR045206">
    <property type="entry name" value="Maestro_heat-like_prot"/>
</dbReference>
<gene>
    <name evidence="1" type="ORF">ALMOND_2B022104</name>
</gene>
<name>A0A5E4E2A3_PRUDU</name>
<dbReference type="GO" id="GO:0005737">
    <property type="term" value="C:cytoplasm"/>
    <property type="evidence" value="ECO:0007669"/>
    <property type="project" value="TreeGrafter"/>
</dbReference>
<reference evidence="2" key="1">
    <citation type="journal article" date="2020" name="Plant J.">
        <title>Transposons played a major role in the diversification between the closely related almond and peach genomes: results from the almond genome sequence.</title>
        <authorList>
            <person name="Alioto T."/>
            <person name="Alexiou K.G."/>
            <person name="Bardil A."/>
            <person name="Barteri F."/>
            <person name="Castanera R."/>
            <person name="Cruz F."/>
            <person name="Dhingra A."/>
            <person name="Duval H."/>
            <person name="Fernandez I Marti A."/>
            <person name="Frias L."/>
            <person name="Galan B."/>
            <person name="Garcia J.L."/>
            <person name="Howad W."/>
            <person name="Gomez-Garrido J."/>
            <person name="Gut M."/>
            <person name="Julca I."/>
            <person name="Morata J."/>
            <person name="Puigdomenech P."/>
            <person name="Ribeca P."/>
            <person name="Rubio Cabetas M.J."/>
            <person name="Vlasova A."/>
            <person name="Wirthensohn M."/>
            <person name="Garcia-Mas J."/>
            <person name="Gabaldon T."/>
            <person name="Casacuberta J.M."/>
            <person name="Arus P."/>
        </authorList>
    </citation>
    <scope>NUCLEOTIDE SEQUENCE [LARGE SCALE GENOMIC DNA]</scope>
    <source>
        <strain evidence="2">cv. Texas</strain>
    </source>
</reference>
<dbReference type="PANTHER" id="PTHR23120">
    <property type="entry name" value="MAESTRO-RELATED HEAT DOMAIN-CONTAINING"/>
    <property type="match status" value="1"/>
</dbReference>
<organism evidence="1 2">
    <name type="scientific">Prunus dulcis</name>
    <name type="common">Almond</name>
    <name type="synonym">Amygdalus dulcis</name>
    <dbReference type="NCBI Taxonomy" id="3755"/>
    <lineage>
        <taxon>Eukaryota</taxon>
        <taxon>Viridiplantae</taxon>
        <taxon>Streptophyta</taxon>
        <taxon>Embryophyta</taxon>
        <taxon>Tracheophyta</taxon>
        <taxon>Spermatophyta</taxon>
        <taxon>Magnoliopsida</taxon>
        <taxon>eudicotyledons</taxon>
        <taxon>Gunneridae</taxon>
        <taxon>Pentapetalae</taxon>
        <taxon>rosids</taxon>
        <taxon>fabids</taxon>
        <taxon>Rosales</taxon>
        <taxon>Rosaceae</taxon>
        <taxon>Amygdaloideae</taxon>
        <taxon>Amygdaleae</taxon>
        <taxon>Prunus</taxon>
    </lineage>
</organism>
<dbReference type="Gramene" id="VVA09446">
    <property type="protein sequence ID" value="VVA09446"/>
    <property type="gene ID" value="Prudul26B022104"/>
</dbReference>
<dbReference type="EMBL" id="CABIKO010000001">
    <property type="protein sequence ID" value="VVA09446.1"/>
    <property type="molecule type" value="Genomic_DNA"/>
</dbReference>
<evidence type="ECO:0000313" key="1">
    <source>
        <dbReference type="EMBL" id="VVA09446.1"/>
    </source>
</evidence>
<dbReference type="Proteomes" id="UP000327085">
    <property type="component" value="Chromosome 7"/>
</dbReference>
<proteinExistence type="predicted"/>
<protein>
    <submittedName>
        <fullName evidence="1">PREDICTED: SHOOT GRAVITROPISM 6</fullName>
    </submittedName>
</protein>